<reference evidence="1" key="1">
    <citation type="submission" date="2021-03" db="EMBL/GenBank/DDBJ databases">
        <title>Evolutionary priming and transition to the ectomycorrhizal habit in an iconic lineage of mushroom-forming fungi: is preadaptation a requirement?</title>
        <authorList>
            <consortium name="DOE Joint Genome Institute"/>
            <person name="Looney B.P."/>
            <person name="Miyauchi S."/>
            <person name="Morin E."/>
            <person name="Drula E."/>
            <person name="Courty P.E."/>
            <person name="Chicoki N."/>
            <person name="Fauchery L."/>
            <person name="Kohler A."/>
            <person name="Kuo A."/>
            <person name="LaButti K."/>
            <person name="Pangilinan J."/>
            <person name="Lipzen A."/>
            <person name="Riley R."/>
            <person name="Andreopoulos W."/>
            <person name="He G."/>
            <person name="Johnson J."/>
            <person name="Barry K.W."/>
            <person name="Grigoriev I.V."/>
            <person name="Nagy L."/>
            <person name="Hibbett D."/>
            <person name="Henrissat B."/>
            <person name="Matheny P.B."/>
            <person name="Labbe J."/>
            <person name="Martin A.F."/>
        </authorList>
    </citation>
    <scope>NUCLEOTIDE SEQUENCE</scope>
    <source>
        <strain evidence="1">BPL698</strain>
    </source>
</reference>
<protein>
    <submittedName>
        <fullName evidence="1">Uncharacterized protein</fullName>
    </submittedName>
</protein>
<sequence length="161" mass="18173">MRTTYVPAILCLAVGIALSFSPPQKIGNFGTNQNPQGAPRSSSDSNRIVPKEDSPSTSPHIAVRGLHENQEELNAIRMAQSSPPIAKQHRNQPMVNVLMLYPYSKLEQMQEEQQQEDQKLLDAILHPKPEPKSMSWWSRLRGKFTPPRTPRPPEMITNVIQ</sequence>
<keyword evidence="2" id="KW-1185">Reference proteome</keyword>
<accession>A0ACC0TSS5</accession>
<comment type="caution">
    <text evidence="1">The sequence shown here is derived from an EMBL/GenBank/DDBJ whole genome shotgun (WGS) entry which is preliminary data.</text>
</comment>
<proteinExistence type="predicted"/>
<dbReference type="Proteomes" id="UP001207468">
    <property type="component" value="Unassembled WGS sequence"/>
</dbReference>
<organism evidence="1 2">
    <name type="scientific">Russula earlei</name>
    <dbReference type="NCBI Taxonomy" id="71964"/>
    <lineage>
        <taxon>Eukaryota</taxon>
        <taxon>Fungi</taxon>
        <taxon>Dikarya</taxon>
        <taxon>Basidiomycota</taxon>
        <taxon>Agaricomycotina</taxon>
        <taxon>Agaricomycetes</taxon>
        <taxon>Russulales</taxon>
        <taxon>Russulaceae</taxon>
        <taxon>Russula</taxon>
    </lineage>
</organism>
<evidence type="ECO:0000313" key="2">
    <source>
        <dbReference type="Proteomes" id="UP001207468"/>
    </source>
</evidence>
<dbReference type="EMBL" id="JAGFNK010001062">
    <property type="protein sequence ID" value="KAI9435383.1"/>
    <property type="molecule type" value="Genomic_DNA"/>
</dbReference>
<gene>
    <name evidence="1" type="ORF">F5148DRAFT_43002</name>
</gene>
<evidence type="ECO:0000313" key="1">
    <source>
        <dbReference type="EMBL" id="KAI9435383.1"/>
    </source>
</evidence>
<name>A0ACC0TSS5_9AGAM</name>